<dbReference type="EMBL" id="RQXV01000002">
    <property type="protein sequence ID" value="RRD00618.1"/>
    <property type="molecule type" value="Genomic_DNA"/>
</dbReference>
<dbReference type="RefSeq" id="WP_124925200.1">
    <property type="nucleotide sequence ID" value="NZ_BMOH01000003.1"/>
</dbReference>
<feature type="chain" id="PRO_5018186474" evidence="1">
    <location>
        <begin position="18"/>
        <end position="460"/>
    </location>
</feature>
<dbReference type="Gene3D" id="3.30.310.170">
    <property type="entry name" value="Outer membrane protein assembly factor BamC"/>
    <property type="match status" value="1"/>
</dbReference>
<organism evidence="2 3">
    <name type="scientific">Amphritea balenae</name>
    <dbReference type="NCBI Taxonomy" id="452629"/>
    <lineage>
        <taxon>Bacteria</taxon>
        <taxon>Pseudomonadati</taxon>
        <taxon>Pseudomonadota</taxon>
        <taxon>Gammaproteobacteria</taxon>
        <taxon>Oceanospirillales</taxon>
        <taxon>Oceanospirillaceae</taxon>
        <taxon>Amphritea</taxon>
    </lineage>
</organism>
<reference evidence="2 3" key="1">
    <citation type="submission" date="2018-11" db="EMBL/GenBank/DDBJ databases">
        <title>The draft genome sequence of Amphritea balenae JAMM 1525T.</title>
        <authorList>
            <person name="Fang Z."/>
            <person name="Zhang Y."/>
            <person name="Han X."/>
        </authorList>
    </citation>
    <scope>NUCLEOTIDE SEQUENCE [LARGE SCALE GENOMIC DNA]</scope>
    <source>
        <strain evidence="2 3">JAMM 1525</strain>
    </source>
</reference>
<keyword evidence="3" id="KW-1185">Reference proteome</keyword>
<keyword evidence="1" id="KW-0732">Signal</keyword>
<evidence type="ECO:0000256" key="1">
    <source>
        <dbReference type="SAM" id="SignalP"/>
    </source>
</evidence>
<gene>
    <name evidence="2" type="primary">bamC</name>
    <name evidence="2" type="ORF">EHS89_05910</name>
</gene>
<evidence type="ECO:0000313" key="3">
    <source>
        <dbReference type="Proteomes" id="UP000267535"/>
    </source>
</evidence>
<dbReference type="OrthoDB" id="6199301at2"/>
<comment type="caution">
    <text evidence="2">The sequence shown here is derived from an EMBL/GenBank/DDBJ whole genome shotgun (WGS) entry which is preliminary data.</text>
</comment>
<feature type="signal peptide" evidence="1">
    <location>
        <begin position="1"/>
        <end position="17"/>
    </location>
</feature>
<dbReference type="InterPro" id="IPR042268">
    <property type="entry name" value="BamC_C"/>
</dbReference>
<proteinExistence type="predicted"/>
<sequence length="460" mass="51549">MRLISLLPLAAAVLSIAGCGSYSNPIYGENGIINDRSQNYENAQSTQRLELPPSVRNRAKPMQDNLDIPNAGLTASQRTGDFEVPRPEFFYADAGSGSVNLKREGSDKILIVDEPVGDVWVQLQDFWRFNNVDLAKTAPRDGVMETVWIDADGDELSFIDTMVKRMTFQDIEGPVSDKLRISVLPLQDDFNRTSIRMQHIRVAQDDKDRGLDWGAKAEDVDYKSDMMFEMLRYLSKSGSQAESHSLVKLRQQRDSVPQIGRDSNGMPALKITVPADQAWQQLNNAIAKTSIDVGDRDQQLGIIYMTFTTSTPFDEVEKMGFFEWLHSDRKPIKLNVGDFGSAIGIGDANASAGPSYGSKQLEQKSRSFDEDIDFDYSGSAELAEKDGFKIWFAGRVVYVFEDYKDATFNDDSGKYEHVGQYQLKMKRTANGVFLTVKTSDGYAAPEVIADEILWEIKEQI</sequence>
<dbReference type="InterPro" id="IPR010653">
    <property type="entry name" value="NlpB/DapX"/>
</dbReference>
<evidence type="ECO:0000313" key="2">
    <source>
        <dbReference type="EMBL" id="RRD00618.1"/>
    </source>
</evidence>
<dbReference type="PROSITE" id="PS51257">
    <property type="entry name" value="PROKAR_LIPOPROTEIN"/>
    <property type="match status" value="1"/>
</dbReference>
<dbReference type="AlphaFoldDB" id="A0A3P1SU97"/>
<accession>A0A3P1SU97</accession>
<protein>
    <submittedName>
        <fullName evidence="2">Outer membrane protein assembly factor BamC</fullName>
    </submittedName>
</protein>
<name>A0A3P1SU97_9GAMM</name>
<dbReference type="Pfam" id="PF06804">
    <property type="entry name" value="Lipoprotein_18"/>
    <property type="match status" value="1"/>
</dbReference>
<dbReference type="Proteomes" id="UP000267535">
    <property type="component" value="Unassembled WGS sequence"/>
</dbReference>